<feature type="binding site" evidence="12">
    <location>
        <position position="248"/>
    </location>
    <ligand>
        <name>Zn(2+)</name>
        <dbReference type="ChEBI" id="CHEBI:29105"/>
    </ligand>
</feature>
<dbReference type="HAMAP" id="MF_00388">
    <property type="entry name" value="LpxC"/>
    <property type="match status" value="1"/>
</dbReference>
<dbReference type="Pfam" id="PF03331">
    <property type="entry name" value="LpxC"/>
    <property type="match status" value="1"/>
</dbReference>
<keyword evidence="5 12" id="KW-0444">Lipid biosynthesis</keyword>
<reference evidence="13 14" key="1">
    <citation type="submission" date="2016-06" db="EMBL/GenBank/DDBJ databases">
        <title>Draft genome of Moraxella atlantae CCUG 66109.</title>
        <authorList>
            <person name="Salva-Serra F."/>
            <person name="Engstrom-Jakobsson H."/>
            <person name="Thorell K."/>
            <person name="Gonzales-Siles L."/>
            <person name="Karlsson R."/>
            <person name="Boulund F."/>
            <person name="Engstrand L."/>
            <person name="Kristiansson E."/>
            <person name="Moore E."/>
        </authorList>
    </citation>
    <scope>NUCLEOTIDE SEQUENCE [LARGE SCALE GENOMIC DNA]</scope>
    <source>
        <strain evidence="13 14">CCUG 66109</strain>
    </source>
</reference>
<keyword evidence="8 12" id="KW-0378">Hydrolase</keyword>
<evidence type="ECO:0000256" key="7">
    <source>
        <dbReference type="ARBA" id="ARBA00022723"/>
    </source>
</evidence>
<dbReference type="GO" id="GO:0016020">
    <property type="term" value="C:membrane"/>
    <property type="evidence" value="ECO:0007669"/>
    <property type="project" value="GOC"/>
</dbReference>
<gene>
    <name evidence="12" type="primary">lpxC</name>
    <name evidence="13" type="ORF">A9308_04645</name>
</gene>
<dbReference type="EMBL" id="LZMZ01000009">
    <property type="protein sequence ID" value="OBX79911.1"/>
    <property type="molecule type" value="Genomic_DNA"/>
</dbReference>
<keyword evidence="7 12" id="KW-0479">Metal-binding</keyword>
<evidence type="ECO:0000256" key="1">
    <source>
        <dbReference type="ARBA" id="ARBA00001947"/>
    </source>
</evidence>
<dbReference type="NCBIfam" id="TIGR00325">
    <property type="entry name" value="lpxC"/>
    <property type="match status" value="1"/>
</dbReference>
<evidence type="ECO:0000256" key="12">
    <source>
        <dbReference type="HAMAP-Rule" id="MF_00388"/>
    </source>
</evidence>
<feature type="active site" description="Proton donor" evidence="12">
    <location>
        <position position="275"/>
    </location>
</feature>
<feature type="binding site" evidence="12">
    <location>
        <position position="252"/>
    </location>
    <ligand>
        <name>Zn(2+)</name>
        <dbReference type="ChEBI" id="CHEBI:29105"/>
    </ligand>
</feature>
<dbReference type="Gene3D" id="3.30.230.20">
    <property type="entry name" value="lpxc deacetylase, domain 1"/>
    <property type="match status" value="1"/>
</dbReference>
<dbReference type="RefSeq" id="WP_067235363.1">
    <property type="nucleotide sequence ID" value="NZ_LZMZ01000009.1"/>
</dbReference>
<evidence type="ECO:0000256" key="3">
    <source>
        <dbReference type="ARBA" id="ARBA00005002"/>
    </source>
</evidence>
<comment type="cofactor">
    <cofactor evidence="1 12">
        <name>Zn(2+)</name>
        <dbReference type="ChEBI" id="CHEBI:29105"/>
    </cofactor>
</comment>
<evidence type="ECO:0000256" key="9">
    <source>
        <dbReference type="ARBA" id="ARBA00022833"/>
    </source>
</evidence>
<dbReference type="Proteomes" id="UP000092508">
    <property type="component" value="Unassembled WGS sequence"/>
</dbReference>
<keyword evidence="10 12" id="KW-0443">Lipid metabolism</keyword>
<evidence type="ECO:0000313" key="13">
    <source>
        <dbReference type="EMBL" id="OBX79911.1"/>
    </source>
</evidence>
<evidence type="ECO:0000256" key="5">
    <source>
        <dbReference type="ARBA" id="ARBA00022516"/>
    </source>
</evidence>
<dbReference type="EC" id="3.5.1.108" evidence="4 12"/>
<protein>
    <recommendedName>
        <fullName evidence="4 12">UDP-3-O-acyl-N-acetylglucosamine deacetylase</fullName>
        <shortName evidence="12">UDP-3-O-acyl-GlcNAc deacetylase</shortName>
        <ecNumber evidence="4 12">3.5.1.108</ecNumber>
    </recommendedName>
    <alternativeName>
        <fullName evidence="12">UDP-3-O-[R-3-hydroxymyristoyl]-N-acetylglucosamine deacetylase</fullName>
    </alternativeName>
</protein>
<comment type="function">
    <text evidence="2 12">Catalyzes the hydrolysis of UDP-3-O-myristoyl-N-acetylglucosamine to form UDP-3-O-myristoylglucosamine and acetate, the committed step in lipid A biosynthesis.</text>
</comment>
<dbReference type="AlphaFoldDB" id="A0A1B8QE58"/>
<dbReference type="GO" id="GO:0009245">
    <property type="term" value="P:lipid A biosynthetic process"/>
    <property type="evidence" value="ECO:0007669"/>
    <property type="project" value="UniProtKB-UniRule"/>
</dbReference>
<comment type="similarity">
    <text evidence="12">Belongs to the LpxC family.</text>
</comment>
<feature type="binding site" evidence="12">
    <location>
        <position position="90"/>
    </location>
    <ligand>
        <name>Zn(2+)</name>
        <dbReference type="ChEBI" id="CHEBI:29105"/>
    </ligand>
</feature>
<proteinExistence type="inferred from homology"/>
<dbReference type="InterPro" id="IPR004463">
    <property type="entry name" value="UDP-acyl_GlcNac_deAcase"/>
</dbReference>
<comment type="catalytic activity">
    <reaction evidence="11 12">
        <text>a UDP-3-O-[(3R)-3-hydroxyacyl]-N-acetyl-alpha-D-glucosamine + H2O = a UDP-3-O-[(3R)-3-hydroxyacyl]-alpha-D-glucosamine + acetate</text>
        <dbReference type="Rhea" id="RHEA:67816"/>
        <dbReference type="ChEBI" id="CHEBI:15377"/>
        <dbReference type="ChEBI" id="CHEBI:30089"/>
        <dbReference type="ChEBI" id="CHEBI:137740"/>
        <dbReference type="ChEBI" id="CHEBI:173225"/>
        <dbReference type="EC" id="3.5.1.108"/>
    </reaction>
</comment>
<dbReference type="GO" id="GO:0046872">
    <property type="term" value="F:metal ion binding"/>
    <property type="evidence" value="ECO:0007669"/>
    <property type="project" value="UniProtKB-KW"/>
</dbReference>
<keyword evidence="6 12" id="KW-0441">Lipid A biosynthesis</keyword>
<dbReference type="InterPro" id="IPR020568">
    <property type="entry name" value="Ribosomal_Su5_D2-typ_SF"/>
</dbReference>
<dbReference type="Gene3D" id="3.30.1700.10">
    <property type="entry name" value="lpxc deacetylase, domain 2"/>
    <property type="match status" value="1"/>
</dbReference>
<evidence type="ECO:0000256" key="2">
    <source>
        <dbReference type="ARBA" id="ARBA00002923"/>
    </source>
</evidence>
<evidence type="ECO:0000256" key="8">
    <source>
        <dbReference type="ARBA" id="ARBA00022801"/>
    </source>
</evidence>
<evidence type="ECO:0000256" key="10">
    <source>
        <dbReference type="ARBA" id="ARBA00023098"/>
    </source>
</evidence>
<comment type="pathway">
    <text evidence="3 12">Glycolipid biosynthesis; lipid IV(A) biosynthesis; lipid IV(A) from (3R)-3-hydroxytetradecanoyl-[acyl-carrier-protein] and UDP-N-acetyl-alpha-D-glucosamine: step 2/6.</text>
</comment>
<dbReference type="SUPFAM" id="SSF54211">
    <property type="entry name" value="Ribosomal protein S5 domain 2-like"/>
    <property type="match status" value="2"/>
</dbReference>
<evidence type="ECO:0000256" key="4">
    <source>
        <dbReference type="ARBA" id="ARBA00012745"/>
    </source>
</evidence>
<organism evidence="13 14">
    <name type="scientific">Faucicola atlantae</name>
    <dbReference type="NCBI Taxonomy" id="34059"/>
    <lineage>
        <taxon>Bacteria</taxon>
        <taxon>Pseudomonadati</taxon>
        <taxon>Pseudomonadota</taxon>
        <taxon>Gammaproteobacteria</taxon>
        <taxon>Moraxellales</taxon>
        <taxon>Moraxellaceae</taxon>
        <taxon>Faucicola</taxon>
    </lineage>
</organism>
<dbReference type="InterPro" id="IPR011334">
    <property type="entry name" value="UDP-acyl_GlcNac_deAcase_C"/>
</dbReference>
<dbReference type="UniPathway" id="UPA00359">
    <property type="reaction ID" value="UER00478"/>
</dbReference>
<dbReference type="STRING" id="34059.A9308_04645"/>
<dbReference type="OrthoDB" id="9802746at2"/>
<evidence type="ECO:0000256" key="6">
    <source>
        <dbReference type="ARBA" id="ARBA00022556"/>
    </source>
</evidence>
<dbReference type="PANTHER" id="PTHR33694:SF1">
    <property type="entry name" value="UDP-3-O-ACYL-N-ACETYLGLUCOSAMINE DEACETYLASE 1, MITOCHONDRIAL-RELATED"/>
    <property type="match status" value="1"/>
</dbReference>
<evidence type="ECO:0000256" key="11">
    <source>
        <dbReference type="ARBA" id="ARBA00024535"/>
    </source>
</evidence>
<keyword evidence="9 12" id="KW-0862">Zinc</keyword>
<accession>A0A1B8QE58</accession>
<comment type="caution">
    <text evidence="13">The sequence shown here is derived from an EMBL/GenBank/DDBJ whole genome shotgun (WGS) entry which is preliminary data.</text>
</comment>
<dbReference type="GO" id="GO:0103117">
    <property type="term" value="F:UDP-3-O-acyl-N-acetylglucosamine deacetylase activity"/>
    <property type="evidence" value="ECO:0007669"/>
    <property type="project" value="UniProtKB-UniRule"/>
</dbReference>
<evidence type="ECO:0000313" key="14">
    <source>
        <dbReference type="Proteomes" id="UP000092508"/>
    </source>
</evidence>
<sequence length="305" mass="33364">MTISSTPLTATTLRQRTLGAPLALSGIGLHSGKTVHMTLQPAPIDSGITFVRTDLADAQPIAAHFTGVRGAQMASNLVNDKNQRVGTVEHLMSALAALGIDNLRVELDAPETPILDGSAQNFFTAIRPAIVEQSAAKKFIEIIQPVEVRDGDKIARLIPYDGFALDFTIDFAHPAFCAEHATYRFEFTTDNFAKQIAPARTFGFLKDIEALQRQNLTLGGSMDNAIVLDDSRVLNPEGLRFANEFVRHKILDAMGDLYLAGHQILGEFYAYKSGHSLNNRLLQAVFANTANWQIVTKDVKDAPKF</sequence>
<name>A0A1B8QE58_9GAMM</name>
<dbReference type="InterPro" id="IPR015870">
    <property type="entry name" value="UDP-acyl_N-AcGlcN_deAcase_N"/>
</dbReference>
<dbReference type="PANTHER" id="PTHR33694">
    <property type="entry name" value="UDP-3-O-ACYL-N-ACETYLGLUCOSAMINE DEACETYLASE 1, MITOCHONDRIAL-RELATED"/>
    <property type="match status" value="1"/>
</dbReference>